<name>A0A8S5N027_9CAUD</name>
<organism evidence="1">
    <name type="scientific">Podoviridae sp. ctJYR5</name>
    <dbReference type="NCBI Taxonomy" id="2826551"/>
    <lineage>
        <taxon>Viruses</taxon>
        <taxon>Duplodnaviria</taxon>
        <taxon>Heunggongvirae</taxon>
        <taxon>Uroviricota</taxon>
        <taxon>Caudoviricetes</taxon>
    </lineage>
</organism>
<proteinExistence type="predicted"/>
<accession>A0A8S5N027</accession>
<dbReference type="EMBL" id="BK015028">
    <property type="protein sequence ID" value="DAD87824.1"/>
    <property type="molecule type" value="Genomic_DNA"/>
</dbReference>
<reference evidence="1" key="1">
    <citation type="journal article" date="2021" name="Proc. Natl. Acad. Sci. U.S.A.">
        <title>A Catalog of Tens of Thousands of Viruses from Human Metagenomes Reveals Hidden Associations with Chronic Diseases.</title>
        <authorList>
            <person name="Tisza M.J."/>
            <person name="Buck C.B."/>
        </authorList>
    </citation>
    <scope>NUCLEOTIDE SEQUENCE</scope>
    <source>
        <strain evidence="1">CtJYR5</strain>
    </source>
</reference>
<evidence type="ECO:0000313" key="1">
    <source>
        <dbReference type="EMBL" id="DAD87824.1"/>
    </source>
</evidence>
<protein>
    <submittedName>
        <fullName evidence="1">Uncharacterized protein</fullName>
    </submittedName>
</protein>
<sequence>MNGAVIGPLRMEGTEMEAIKTLLGASAYKFYEEAGKAFRLGRLVKGAWCLMAVMRSSFSVVGRASGGA</sequence>